<keyword evidence="3" id="KW-1185">Reference proteome</keyword>
<dbReference type="STRING" id="1279085.S0DKR2"/>
<evidence type="ECO:0000256" key="1">
    <source>
        <dbReference type="SAM" id="MobiDB-lite"/>
    </source>
</evidence>
<sequence>MFMDEGFSISDSEEGMKEEDEDEEPYKRLKHIYLKSDCGLCNQPMGPNQWTLALIGNPEGTKLVKCTKKFQYPGTRQTIRVRGILPLCQRNECGRCSKSPPSITIHASCYRVFMKEYRQKSAMERIWVASCWKFPWLHDPVQLTPRLSLNNTAKAFIQNVAESMSSSEAKIESYPLASIKSWQRGLPVVCDKGESKEFVLRLTVDGDGLNKIEKLESWPEYSQVRSNAFAYLFVLPSQAEDSHIDFKFGRAFLRKSLRFGFGEFWDTPTPLKNGLSMFATPFNRYGAVRFRTVDLCNITGLTFFYFRGYMMGIHAHTADSPTATSTLDEISAIDPKYLIWAYVPISSKDSLVRIGVRDSLDLCLLPAFKKPTVLISTKLAGDFVLGPDYKYAMKEYLSAKDPSVFVYNVPYNRYHSMYGAVNDNKGDEPLAPFPRTYATGGCPPYRGRIYSQAPAKDIVHVDVYYEEATGYCRGLLLEYANGAQMALGQCRVGIDPFKSFDKPNWLCYAYSSNGKTFNRIGQCKIECSTGSDTHDHDQSGMFYHWACTPLEGTLEFACDHRMAGLQSYVDIEE</sequence>
<evidence type="ECO:0000313" key="2">
    <source>
        <dbReference type="EMBL" id="CCT62986.1"/>
    </source>
</evidence>
<dbReference type="EMBL" id="HF679023">
    <property type="protein sequence ID" value="CCT62986.1"/>
    <property type="molecule type" value="Genomic_DNA"/>
</dbReference>
<feature type="region of interest" description="Disordered" evidence="1">
    <location>
        <begin position="1"/>
        <end position="22"/>
    </location>
</feature>
<accession>S0DKR2</accession>
<dbReference type="GeneID" id="35393892"/>
<feature type="compositionally biased region" description="Acidic residues" evidence="1">
    <location>
        <begin position="11"/>
        <end position="22"/>
    </location>
</feature>
<proteinExistence type="predicted"/>
<dbReference type="VEuPathDB" id="FungiDB:FFUJ_00407"/>
<dbReference type="HOGENOM" id="CLU_024198_0_0_1"/>
<name>S0DKR2_GIBF5</name>
<reference evidence="3" key="1">
    <citation type="journal article" date="2013" name="PLoS Pathog.">
        <title>Deciphering the cryptic genome: genome-wide analyses of the rice pathogen Fusarium fujikuroi reveal complex regulation of secondary metabolism and novel metabolites.</title>
        <authorList>
            <person name="Wiemann P."/>
            <person name="Sieber C.M."/>
            <person name="von Bargen K.W."/>
            <person name="Studt L."/>
            <person name="Niehaus E.M."/>
            <person name="Espino J.J."/>
            <person name="Huss K."/>
            <person name="Michielse C.B."/>
            <person name="Albermann S."/>
            <person name="Wagner D."/>
            <person name="Bergner S.V."/>
            <person name="Connolly L.R."/>
            <person name="Fischer A."/>
            <person name="Reuter G."/>
            <person name="Kleigrewe K."/>
            <person name="Bald T."/>
            <person name="Wingfield B.D."/>
            <person name="Ophir R."/>
            <person name="Freeman S."/>
            <person name="Hippler M."/>
            <person name="Smith K.M."/>
            <person name="Brown D.W."/>
            <person name="Proctor R.H."/>
            <person name="Munsterkotter M."/>
            <person name="Freitag M."/>
            <person name="Humpf H.U."/>
            <person name="Guldener U."/>
            <person name="Tudzynski B."/>
        </authorList>
    </citation>
    <scope>NUCLEOTIDE SEQUENCE [LARGE SCALE GENOMIC DNA]</scope>
    <source>
        <strain evidence="3">CBS 195.34 / IMI 58289 / NRRL A-6831</strain>
    </source>
</reference>
<organism evidence="2 3">
    <name type="scientific">Gibberella fujikuroi (strain CBS 195.34 / IMI 58289 / NRRL A-6831)</name>
    <name type="common">Bakanae and foot rot disease fungus</name>
    <name type="synonym">Fusarium fujikuroi</name>
    <dbReference type="NCBI Taxonomy" id="1279085"/>
    <lineage>
        <taxon>Eukaryota</taxon>
        <taxon>Fungi</taxon>
        <taxon>Dikarya</taxon>
        <taxon>Ascomycota</taxon>
        <taxon>Pezizomycotina</taxon>
        <taxon>Sordariomycetes</taxon>
        <taxon>Hypocreomycetidae</taxon>
        <taxon>Hypocreales</taxon>
        <taxon>Nectriaceae</taxon>
        <taxon>Fusarium</taxon>
        <taxon>Fusarium fujikuroi species complex</taxon>
    </lineage>
</organism>
<protein>
    <submittedName>
        <fullName evidence="2">Uncharacterized protein</fullName>
    </submittedName>
</protein>
<evidence type="ECO:0000313" key="3">
    <source>
        <dbReference type="Proteomes" id="UP000016800"/>
    </source>
</evidence>
<dbReference type="Proteomes" id="UP000016800">
    <property type="component" value="Chromosome I"/>
</dbReference>
<gene>
    <name evidence="2" type="ORF">FFUJ_00407</name>
</gene>
<dbReference type="AlphaFoldDB" id="S0DKR2"/>
<dbReference type="RefSeq" id="XP_023425067.1">
    <property type="nucleotide sequence ID" value="XM_023573327.1"/>
</dbReference>